<comment type="similarity">
    <text evidence="1 4">Belongs to the short-chain dehydrogenases/reductases (SDR) family.</text>
</comment>
<dbReference type="SUPFAM" id="SSF51735">
    <property type="entry name" value="NAD(P)-binding Rossmann-fold domains"/>
    <property type="match status" value="1"/>
</dbReference>
<protein>
    <recommendedName>
        <fullName evidence="6">Short-chain dehydrogenase/reductase SDR</fullName>
    </recommendedName>
</protein>
<keyword evidence="2" id="KW-0521">NADP</keyword>
<dbReference type="InterPro" id="IPR002347">
    <property type="entry name" value="SDR_fam"/>
</dbReference>
<dbReference type="InterPro" id="IPR020904">
    <property type="entry name" value="Sc_DH/Rdtase_CS"/>
</dbReference>
<evidence type="ECO:0000256" key="1">
    <source>
        <dbReference type="ARBA" id="ARBA00006484"/>
    </source>
</evidence>
<proteinExistence type="inferred from homology"/>
<dbReference type="InterPro" id="IPR036291">
    <property type="entry name" value="NAD(P)-bd_dom_sf"/>
</dbReference>
<dbReference type="STRING" id="1296100.A0A1B9FS33"/>
<dbReference type="CDD" id="cd05233">
    <property type="entry name" value="SDR_c"/>
    <property type="match status" value="1"/>
</dbReference>
<dbReference type="PRINTS" id="PR00080">
    <property type="entry name" value="SDRFAMILY"/>
</dbReference>
<name>A0A1B9FS33_9TREE</name>
<dbReference type="OrthoDB" id="1933717at2759"/>
<dbReference type="PRINTS" id="PR00081">
    <property type="entry name" value="GDHRDH"/>
</dbReference>
<evidence type="ECO:0000256" key="2">
    <source>
        <dbReference type="ARBA" id="ARBA00022857"/>
    </source>
</evidence>
<dbReference type="PANTHER" id="PTHR43669:SF3">
    <property type="entry name" value="ALCOHOL DEHYDROGENASE, PUTATIVE (AFU_ORTHOLOGUE AFUA_3G03445)-RELATED"/>
    <property type="match status" value="1"/>
</dbReference>
<dbReference type="PANTHER" id="PTHR43669">
    <property type="entry name" value="5-KETO-D-GLUCONATE 5-REDUCTASE"/>
    <property type="match status" value="1"/>
</dbReference>
<sequence length="237" mass="25029">MTQPARVILITGASGGIGRACAISLSQAFTSPLVLVLSGRKIAELQETAKQLRAGTVAELVVGDVSAEDDVHAMFELVKAKFGRLDLLFNNAGVDLLNSVPLEQADMNTFRQVLEINVMAAVICTKEAIKIMKEQTPQGGRIVNNGSISAMSPRPNSAAYTVSKHAILGLSRSTSLDGHIGNAQTSLGGHAAKGCRQADGSVKPEPMMDVENVGRTLVYLAGLPLGVNVQKLEILWV</sequence>
<keyword evidence="3" id="KW-0560">Oxidoreductase</keyword>
<evidence type="ECO:0000256" key="3">
    <source>
        <dbReference type="ARBA" id="ARBA00023002"/>
    </source>
</evidence>
<accession>A0A1B9FS33</accession>
<dbReference type="VEuPathDB" id="FungiDB:I302_09266"/>
<dbReference type="Pfam" id="PF00106">
    <property type="entry name" value="adh_short"/>
    <property type="match status" value="1"/>
</dbReference>
<dbReference type="EMBL" id="KV700382">
    <property type="protein sequence ID" value="OCF21587.1"/>
    <property type="molecule type" value="Genomic_DNA"/>
</dbReference>
<evidence type="ECO:0008006" key="6">
    <source>
        <dbReference type="Google" id="ProtNLM"/>
    </source>
</evidence>
<reference evidence="5" key="1">
    <citation type="submission" date="2013-07" db="EMBL/GenBank/DDBJ databases">
        <title>The Genome Sequence of Cryptococcus bestiolae CBS10118.</title>
        <authorList>
            <consortium name="The Broad Institute Genome Sequencing Platform"/>
            <person name="Cuomo C."/>
            <person name="Litvintseva A."/>
            <person name="Chen Y."/>
            <person name="Heitman J."/>
            <person name="Sun S."/>
            <person name="Springer D."/>
            <person name="Dromer F."/>
            <person name="Young S.K."/>
            <person name="Zeng Q."/>
            <person name="Gargeya S."/>
            <person name="Fitzgerald M."/>
            <person name="Abouelleil A."/>
            <person name="Alvarado L."/>
            <person name="Berlin A.M."/>
            <person name="Chapman S.B."/>
            <person name="Dewar J."/>
            <person name="Goldberg J."/>
            <person name="Griggs A."/>
            <person name="Gujja S."/>
            <person name="Hansen M."/>
            <person name="Howarth C."/>
            <person name="Imamovic A."/>
            <person name="Larimer J."/>
            <person name="McCowan C."/>
            <person name="Murphy C."/>
            <person name="Pearson M."/>
            <person name="Priest M."/>
            <person name="Roberts A."/>
            <person name="Saif S."/>
            <person name="Shea T."/>
            <person name="Sykes S."/>
            <person name="Wortman J."/>
            <person name="Nusbaum C."/>
            <person name="Birren B."/>
        </authorList>
    </citation>
    <scope>NUCLEOTIDE SEQUENCE [LARGE SCALE GENOMIC DNA]</scope>
    <source>
        <strain evidence="5">CBS 10118</strain>
    </source>
</reference>
<dbReference type="AlphaFoldDB" id="A0A1B9FS33"/>
<dbReference type="Gene3D" id="3.40.50.720">
    <property type="entry name" value="NAD(P)-binding Rossmann-like Domain"/>
    <property type="match status" value="1"/>
</dbReference>
<reference evidence="5" key="2">
    <citation type="submission" date="2016-07" db="EMBL/GenBank/DDBJ databases">
        <title>Evolution of pathogenesis and genome organization in the Tremellales.</title>
        <authorList>
            <person name="Cuomo C."/>
            <person name="Litvintseva A."/>
            <person name="Heitman J."/>
            <person name="Chen Y."/>
            <person name="Sun S."/>
            <person name="Springer D."/>
            <person name="Dromer F."/>
            <person name="Young S."/>
            <person name="Zeng Q."/>
            <person name="Chapman S."/>
            <person name="Gujja S."/>
            <person name="Saif S."/>
            <person name="Birren B."/>
        </authorList>
    </citation>
    <scope>NUCLEOTIDE SEQUENCE</scope>
    <source>
        <strain evidence="5">CBS 10118</strain>
    </source>
</reference>
<dbReference type="PROSITE" id="PS00061">
    <property type="entry name" value="ADH_SHORT"/>
    <property type="match status" value="1"/>
</dbReference>
<organism evidence="5">
    <name type="scientific">Kwoniella bestiolae CBS 10118</name>
    <dbReference type="NCBI Taxonomy" id="1296100"/>
    <lineage>
        <taxon>Eukaryota</taxon>
        <taxon>Fungi</taxon>
        <taxon>Dikarya</taxon>
        <taxon>Basidiomycota</taxon>
        <taxon>Agaricomycotina</taxon>
        <taxon>Tremellomycetes</taxon>
        <taxon>Tremellales</taxon>
        <taxon>Cryptococcaceae</taxon>
        <taxon>Kwoniella</taxon>
    </lineage>
</organism>
<evidence type="ECO:0000313" key="5">
    <source>
        <dbReference type="EMBL" id="OCF21587.1"/>
    </source>
</evidence>
<dbReference type="GO" id="GO:0016491">
    <property type="term" value="F:oxidoreductase activity"/>
    <property type="evidence" value="ECO:0007669"/>
    <property type="project" value="UniProtKB-KW"/>
</dbReference>
<evidence type="ECO:0000256" key="4">
    <source>
        <dbReference type="RuleBase" id="RU000363"/>
    </source>
</evidence>
<gene>
    <name evidence="5" type="ORF">I302_09266</name>
</gene>